<dbReference type="Gene3D" id="3.90.1150.10">
    <property type="entry name" value="Aspartate Aminotransferase, domain 1"/>
    <property type="match status" value="1"/>
</dbReference>
<dbReference type="InterPro" id="IPR004839">
    <property type="entry name" value="Aminotransferase_I/II_large"/>
</dbReference>
<dbReference type="GO" id="GO:0008483">
    <property type="term" value="F:transaminase activity"/>
    <property type="evidence" value="ECO:0007669"/>
    <property type="project" value="UniProtKB-KW"/>
</dbReference>
<dbReference type="Gene3D" id="3.40.640.10">
    <property type="entry name" value="Type I PLP-dependent aspartate aminotransferase-like (Major domain)"/>
    <property type="match status" value="1"/>
</dbReference>
<dbReference type="GO" id="GO:0030170">
    <property type="term" value="F:pyridoxal phosphate binding"/>
    <property type="evidence" value="ECO:0007669"/>
    <property type="project" value="InterPro"/>
</dbReference>
<dbReference type="Pfam" id="PF00155">
    <property type="entry name" value="Aminotran_1_2"/>
    <property type="match status" value="1"/>
</dbReference>
<dbReference type="InterPro" id="IPR015424">
    <property type="entry name" value="PyrdxlP-dep_Trfase"/>
</dbReference>
<accession>A0A1I2MVB3</accession>
<evidence type="ECO:0000313" key="6">
    <source>
        <dbReference type="EMBL" id="SFF93276.1"/>
    </source>
</evidence>
<dbReference type="RefSeq" id="WP_089751873.1">
    <property type="nucleotide sequence ID" value="NZ_FOOG01000014.1"/>
</dbReference>
<keyword evidence="7" id="KW-1185">Reference proteome</keyword>
<proteinExistence type="inferred from homology"/>
<comment type="similarity">
    <text evidence="4">Belongs to the class-I pyridoxal-phosphate-dependent aminotransferase family.</text>
</comment>
<dbReference type="Proteomes" id="UP000198897">
    <property type="component" value="Unassembled WGS sequence"/>
</dbReference>
<protein>
    <recommendedName>
        <fullName evidence="4">Aminotransferase</fullName>
        <ecNumber evidence="4">2.6.1.-</ecNumber>
    </recommendedName>
</protein>
<evidence type="ECO:0000313" key="7">
    <source>
        <dbReference type="Proteomes" id="UP000198897"/>
    </source>
</evidence>
<feature type="domain" description="Aminotransferase class I/classII large" evidence="5">
    <location>
        <begin position="32"/>
        <end position="381"/>
    </location>
</feature>
<dbReference type="InterPro" id="IPR015422">
    <property type="entry name" value="PyrdxlP-dep_Trfase_small"/>
</dbReference>
<dbReference type="PROSITE" id="PS00105">
    <property type="entry name" value="AA_TRANSFER_CLASS_1"/>
    <property type="match status" value="1"/>
</dbReference>
<dbReference type="EMBL" id="FOOG01000014">
    <property type="protein sequence ID" value="SFF93276.1"/>
    <property type="molecule type" value="Genomic_DNA"/>
</dbReference>
<keyword evidence="2 4" id="KW-0032">Aminotransferase</keyword>
<dbReference type="CDD" id="cd00609">
    <property type="entry name" value="AAT_like"/>
    <property type="match status" value="1"/>
</dbReference>
<evidence type="ECO:0000256" key="3">
    <source>
        <dbReference type="ARBA" id="ARBA00022679"/>
    </source>
</evidence>
<dbReference type="PANTHER" id="PTHR42832">
    <property type="entry name" value="AMINO ACID AMINOTRANSFERASE"/>
    <property type="match status" value="1"/>
</dbReference>
<evidence type="ECO:0000259" key="5">
    <source>
        <dbReference type="Pfam" id="PF00155"/>
    </source>
</evidence>
<reference evidence="7" key="1">
    <citation type="submission" date="2016-10" db="EMBL/GenBank/DDBJ databases">
        <authorList>
            <person name="Varghese N."/>
            <person name="Submissions S."/>
        </authorList>
    </citation>
    <scope>NUCLEOTIDE SEQUENCE [LARGE SCALE GENOMIC DNA]</scope>
    <source>
        <strain evidence="7">FP5</strain>
    </source>
</reference>
<sequence length="394" mass="43312">MEFGSRQVKSLPPYLFSIFHEKKKKLKQQGIDVIDLGIGAPDLPAPSFIIDRLTVEAANPENHKYAPYGGCEEFKQAVASFYKKHYDVDLHPDTEVLALIGSKEGIAHLIRAVIDPGGGVLIPDPGYPVYQSAVHLAYGTALPYSLDRENGYVPDYQLLVEEDVEKAKLMILNYPGNPTGATVEVETFEKAVAFAKQHKLCVAHDAAYDLVTFSGYKAPSILQIPGAKETAVEFGSLSKSFNMTGWRIGYAVGNKKLIQALAVMKSNTDTSQFLPIQKAGAAALNSDFSTVKENNRIYEKRMDRMLTGLSEMDIHADRPRGTFFIWAPVPKGYTSQGYVEKVLDEAGVILTPGTAFGKKGEGYFRISLSVPEERLQEAVNRMKTMKAGEHSNGP</sequence>
<evidence type="ECO:0000256" key="4">
    <source>
        <dbReference type="RuleBase" id="RU000481"/>
    </source>
</evidence>
<evidence type="ECO:0000256" key="2">
    <source>
        <dbReference type="ARBA" id="ARBA00022576"/>
    </source>
</evidence>
<dbReference type="PANTHER" id="PTHR42832:SF3">
    <property type="entry name" value="L-GLUTAMINE--4-(METHYLSULFANYL)-2-OXOBUTANOATE AMINOTRANSFERASE"/>
    <property type="match status" value="1"/>
</dbReference>
<name>A0A1I2MVB3_9BACI</name>
<evidence type="ECO:0000256" key="1">
    <source>
        <dbReference type="ARBA" id="ARBA00001933"/>
    </source>
</evidence>
<dbReference type="EC" id="2.6.1.-" evidence="4"/>
<dbReference type="OrthoDB" id="9802328at2"/>
<dbReference type="InterPro" id="IPR050881">
    <property type="entry name" value="LL-DAP_aminotransferase"/>
</dbReference>
<keyword evidence="3 4" id="KW-0808">Transferase</keyword>
<comment type="cofactor">
    <cofactor evidence="1 4">
        <name>pyridoxal 5'-phosphate</name>
        <dbReference type="ChEBI" id="CHEBI:597326"/>
    </cofactor>
</comment>
<organism evidence="6 7">
    <name type="scientific">Halobacillus alkaliphilus</name>
    <dbReference type="NCBI Taxonomy" id="396056"/>
    <lineage>
        <taxon>Bacteria</taxon>
        <taxon>Bacillati</taxon>
        <taxon>Bacillota</taxon>
        <taxon>Bacilli</taxon>
        <taxon>Bacillales</taxon>
        <taxon>Bacillaceae</taxon>
        <taxon>Halobacillus</taxon>
    </lineage>
</organism>
<dbReference type="SUPFAM" id="SSF53383">
    <property type="entry name" value="PLP-dependent transferases"/>
    <property type="match status" value="1"/>
</dbReference>
<dbReference type="InterPro" id="IPR015421">
    <property type="entry name" value="PyrdxlP-dep_Trfase_major"/>
</dbReference>
<dbReference type="InterPro" id="IPR004838">
    <property type="entry name" value="NHTrfase_class1_PyrdxlP-BS"/>
</dbReference>
<gene>
    <name evidence="6" type="ORF">SAMN05216353_11468</name>
</gene>
<dbReference type="AlphaFoldDB" id="A0A1I2MVB3"/>